<sequence length="181" mass="19985">MLPLGLLPNSVILPWIPAFLRNDKLLHFAMFSLFSAALIHALDTVLATQRLRYRAWYVSSAASALALSASFSSEYLQSVLSNRRFDAIDIAYNLLGSAVGILSWYACRCLDLGALFYGRLPGFIQQLLESRRYTILVGQNLADSFDPSLELGMRPERWDATTAPAAAAERQSLEGRIGVNA</sequence>
<keyword evidence="1" id="KW-0812">Transmembrane</keyword>
<comment type="caution">
    <text evidence="2">The sequence shown here is derived from an EMBL/GenBank/DDBJ whole genome shotgun (WGS) entry which is preliminary data.</text>
</comment>
<dbReference type="AlphaFoldDB" id="A0A507FF36"/>
<accession>A0A507FF36</accession>
<evidence type="ECO:0008006" key="4">
    <source>
        <dbReference type="Google" id="ProtNLM"/>
    </source>
</evidence>
<keyword evidence="1" id="KW-1133">Transmembrane helix</keyword>
<reference evidence="2 3" key="1">
    <citation type="journal article" date="2019" name="Sci. Rep.">
        <title>Comparative genomics of chytrid fungi reveal insights into the obligate biotrophic and pathogenic lifestyle of Synchytrium endobioticum.</title>
        <authorList>
            <person name="van de Vossenberg B.T.L.H."/>
            <person name="Warris S."/>
            <person name="Nguyen H.D.T."/>
            <person name="van Gent-Pelzer M.P.E."/>
            <person name="Joly D.L."/>
            <person name="van de Geest H.C."/>
            <person name="Bonants P.J.M."/>
            <person name="Smith D.S."/>
            <person name="Levesque C.A."/>
            <person name="van der Lee T.A.J."/>
        </authorList>
    </citation>
    <scope>NUCLEOTIDE SEQUENCE [LARGE SCALE GENOMIC DNA]</scope>
    <source>
        <strain evidence="2 3">CBS 675.73</strain>
    </source>
</reference>
<dbReference type="OrthoDB" id="2131135at2759"/>
<proteinExistence type="predicted"/>
<name>A0A507FF36_9FUNG</name>
<dbReference type="PANTHER" id="PTHR28008:SF1">
    <property type="entry name" value="DOMAIN PROTEIN, PUTATIVE (AFU_ORTHOLOGUE AFUA_3G10980)-RELATED"/>
    <property type="match status" value="1"/>
</dbReference>
<dbReference type="PANTHER" id="PTHR28008">
    <property type="entry name" value="DOMAIN PROTEIN, PUTATIVE (AFU_ORTHOLOGUE AFUA_3G10980)-RELATED"/>
    <property type="match status" value="1"/>
</dbReference>
<gene>
    <name evidence="2" type="ORF">CcCBS67573_g04387</name>
</gene>
<dbReference type="Proteomes" id="UP000320333">
    <property type="component" value="Unassembled WGS sequence"/>
</dbReference>
<dbReference type="EMBL" id="QEAP01000130">
    <property type="protein sequence ID" value="TPX74355.1"/>
    <property type="molecule type" value="Genomic_DNA"/>
</dbReference>
<feature type="transmembrane region" description="Helical" evidence="1">
    <location>
        <begin position="25"/>
        <end position="46"/>
    </location>
</feature>
<evidence type="ECO:0000313" key="3">
    <source>
        <dbReference type="Proteomes" id="UP000320333"/>
    </source>
</evidence>
<keyword evidence="1" id="KW-0472">Membrane</keyword>
<evidence type="ECO:0000313" key="2">
    <source>
        <dbReference type="EMBL" id="TPX74355.1"/>
    </source>
</evidence>
<organism evidence="2 3">
    <name type="scientific">Chytriomyces confervae</name>
    <dbReference type="NCBI Taxonomy" id="246404"/>
    <lineage>
        <taxon>Eukaryota</taxon>
        <taxon>Fungi</taxon>
        <taxon>Fungi incertae sedis</taxon>
        <taxon>Chytridiomycota</taxon>
        <taxon>Chytridiomycota incertae sedis</taxon>
        <taxon>Chytridiomycetes</taxon>
        <taxon>Chytridiales</taxon>
        <taxon>Chytriomycetaceae</taxon>
        <taxon>Chytriomyces</taxon>
    </lineage>
</organism>
<keyword evidence="3" id="KW-1185">Reference proteome</keyword>
<protein>
    <recommendedName>
        <fullName evidence="4">VanZ-like domain-containing protein</fullName>
    </recommendedName>
</protein>
<evidence type="ECO:0000256" key="1">
    <source>
        <dbReference type="SAM" id="Phobius"/>
    </source>
</evidence>